<evidence type="ECO:0000256" key="5">
    <source>
        <dbReference type="ARBA" id="ARBA00023204"/>
    </source>
</evidence>
<dbReference type="EMBL" id="FOEC01000001">
    <property type="protein sequence ID" value="SEO43132.1"/>
    <property type="molecule type" value="Genomic_DNA"/>
</dbReference>
<reference evidence="8" key="1">
    <citation type="submission" date="2016-10" db="EMBL/GenBank/DDBJ databases">
        <authorList>
            <person name="Varghese N."/>
        </authorList>
    </citation>
    <scope>NUCLEOTIDE SEQUENCE [LARGE SCALE GENOMIC DNA]</scope>
    <source>
        <strain evidence="8">DSM 21843</strain>
    </source>
</reference>
<dbReference type="Proteomes" id="UP000182975">
    <property type="component" value="Unassembled WGS sequence"/>
</dbReference>
<evidence type="ECO:0000313" key="7">
    <source>
        <dbReference type="EMBL" id="SEO43132.1"/>
    </source>
</evidence>
<dbReference type="Pfam" id="PF12705">
    <property type="entry name" value="PDDEXK_1"/>
    <property type="match status" value="1"/>
</dbReference>
<keyword evidence="5" id="KW-0234">DNA repair</keyword>
<keyword evidence="3" id="KW-0547">Nucleotide-binding</keyword>
<gene>
    <name evidence="7" type="ORF">SAMN02910314_00230</name>
</gene>
<dbReference type="GO" id="GO:0004386">
    <property type="term" value="F:helicase activity"/>
    <property type="evidence" value="ECO:0007669"/>
    <property type="project" value="UniProtKB-KW"/>
</dbReference>
<proteinExistence type="predicted"/>
<accession>A0A1H8PMD3</accession>
<keyword evidence="3" id="KW-0347">Helicase</keyword>
<name>A0A1H8PMD3_9ACTN</name>
<dbReference type="InterPro" id="IPR011604">
    <property type="entry name" value="PDDEXK-like_dom_sf"/>
</dbReference>
<keyword evidence="8" id="KW-1185">Reference proteome</keyword>
<evidence type="ECO:0000256" key="3">
    <source>
        <dbReference type="ARBA" id="ARBA00022806"/>
    </source>
</evidence>
<dbReference type="InterPro" id="IPR027417">
    <property type="entry name" value="P-loop_NTPase"/>
</dbReference>
<dbReference type="AlphaFoldDB" id="A0A1H8PMD3"/>
<dbReference type="STRING" id="79604.AAY81_00175"/>
<keyword evidence="3" id="KW-0067">ATP-binding</keyword>
<dbReference type="OrthoDB" id="5240607at2"/>
<keyword evidence="2" id="KW-0227">DNA damage</keyword>
<dbReference type="GO" id="GO:0004527">
    <property type="term" value="F:exonuclease activity"/>
    <property type="evidence" value="ECO:0007669"/>
    <property type="project" value="UniProtKB-KW"/>
</dbReference>
<protein>
    <submittedName>
        <fullName evidence="7">PD-(D/E)XK nuclease superfamily protein</fullName>
    </submittedName>
</protein>
<evidence type="ECO:0000256" key="2">
    <source>
        <dbReference type="ARBA" id="ARBA00022763"/>
    </source>
</evidence>
<dbReference type="InterPro" id="IPR038726">
    <property type="entry name" value="PDDEXK_AddAB-type"/>
</dbReference>
<dbReference type="InterPro" id="IPR011335">
    <property type="entry name" value="Restrct_endonuc-II-like"/>
</dbReference>
<keyword evidence="1" id="KW-0540">Nuclease</keyword>
<dbReference type="GO" id="GO:0006281">
    <property type="term" value="P:DNA repair"/>
    <property type="evidence" value="ECO:0007669"/>
    <property type="project" value="UniProtKB-KW"/>
</dbReference>
<evidence type="ECO:0000259" key="6">
    <source>
        <dbReference type="Pfam" id="PF12705"/>
    </source>
</evidence>
<dbReference type="Gene3D" id="3.90.320.10">
    <property type="match status" value="1"/>
</dbReference>
<dbReference type="SUPFAM" id="SSF52540">
    <property type="entry name" value="P-loop containing nucleoside triphosphate hydrolases"/>
    <property type="match status" value="1"/>
</dbReference>
<dbReference type="SUPFAM" id="SSF52980">
    <property type="entry name" value="Restriction endonuclease-like"/>
    <property type="match status" value="1"/>
</dbReference>
<sequence length="947" mass="103827">MNSMYTIPTHLNDTPAQHRAAIIQSIRSAKAQGRRPVLLCASYAQQLSWQRTLAREGCGFGVAVTTLPAWVEELWMLHGDGSAIVGPLTRTFAMRQAAHEHVWSKNPTEGTLKLLERCAAEAMPYATTEGCVLSAEELHVAQTVIAYRALLRERNLIEASEACALLAQRDALGAYQPIVVDVAEEDLTHAQCQLLEAAGAAAQFHTAAQPGNEDRADELRSLLAMLYCRQKDDAAIAAQGHVRMAFPMGPTAELPLIGITIEQFAQQGTVIVACKSPAQAFDALAPALVESGISCSFADRMPFGATPMGRHLLNLAGLVNASDTDLLLAADYALNIFAGVNIVSAFRSDQSRRNNRLIQPTEVLSNLANNASESLQGVIGLLEEGRIDDAFDVLAAYAAPISAYGVGPATNSPAVLAKAREACREASSWGLSWQEAIRSLEGASIPTSRSTSEDTEATVRFISLEDCAQLPAASADTVIICNLCANVYPIKEPEDALSTLLRTWGCVRPATPLATMRRTYALACSVARETLVLERALHDGQTEELQPASVFEELVDCYRASLASDVDTNKKLRIPQSLVPFAAVRGEEALVANATNGALATEREADAPVIGEIDASARSFITLGQNRGQETSDLLALSPSQIESYLECPYQWFAKRRLKLDTLEESFSKVERGNFIHSTLEHFYARFQQTIAPKVTEETLEDARNLMQVVFEETAQHQFEKSPGKGRYVPITESERRARDAILPMLQDYLEYETMLLPSFTPQYYEWRYGDAEPFTYAGCTICGSVDRIDVDEQGRAFVIDYKSSLSKAYRLHEKPAKDEPAPTTFVLPHKMQALMYAKVVRDLLGLQVVGTLYLNPLTCEIQGAYDSRIIGLEELPFKKGADATCAQVPWCDVCTFDELINRSEQLVAQRIEELAQGVIHAQPICKDACKYCPVGNCTERLEKRSI</sequence>
<keyword evidence="4" id="KW-0378">Hydrolase</keyword>
<keyword evidence="4" id="KW-0269">Exonuclease</keyword>
<evidence type="ECO:0000256" key="4">
    <source>
        <dbReference type="ARBA" id="ARBA00022839"/>
    </source>
</evidence>
<organism evidence="7 8">
    <name type="scientific">Denitrobacterium detoxificans</name>
    <dbReference type="NCBI Taxonomy" id="79604"/>
    <lineage>
        <taxon>Bacteria</taxon>
        <taxon>Bacillati</taxon>
        <taxon>Actinomycetota</taxon>
        <taxon>Coriobacteriia</taxon>
        <taxon>Eggerthellales</taxon>
        <taxon>Eggerthellaceae</taxon>
        <taxon>Denitrobacterium</taxon>
    </lineage>
</organism>
<evidence type="ECO:0000313" key="8">
    <source>
        <dbReference type="Proteomes" id="UP000182975"/>
    </source>
</evidence>
<evidence type="ECO:0000256" key="1">
    <source>
        <dbReference type="ARBA" id="ARBA00022722"/>
    </source>
</evidence>
<feature type="domain" description="PD-(D/E)XK endonuclease-like" evidence="6">
    <location>
        <begin position="637"/>
        <end position="936"/>
    </location>
</feature>